<name>A0A1F5HBC9_9BACT</name>
<comment type="caution">
    <text evidence="1">The sequence shown here is derived from an EMBL/GenBank/DDBJ whole genome shotgun (WGS) entry which is preliminary data.</text>
</comment>
<dbReference type="STRING" id="1797737.A2196_04530"/>
<gene>
    <name evidence="1" type="ORF">A2196_04530</name>
</gene>
<dbReference type="AlphaFoldDB" id="A0A1F5HBC9"/>
<evidence type="ECO:0000313" key="2">
    <source>
        <dbReference type="Proteomes" id="UP000176751"/>
    </source>
</evidence>
<accession>A0A1F5HBC9</accession>
<dbReference type="EMBL" id="MFCA01000028">
    <property type="protein sequence ID" value="OGE01386.1"/>
    <property type="molecule type" value="Genomic_DNA"/>
</dbReference>
<organism evidence="1 2">
    <name type="scientific">Candidatus Curtissbacteria bacterium RIFOXYA1_FULL_41_14</name>
    <dbReference type="NCBI Taxonomy" id="1797737"/>
    <lineage>
        <taxon>Bacteria</taxon>
        <taxon>Candidatus Curtissiibacteriota</taxon>
    </lineage>
</organism>
<reference evidence="1 2" key="1">
    <citation type="journal article" date="2016" name="Nat. Commun.">
        <title>Thousands of microbial genomes shed light on interconnected biogeochemical processes in an aquifer system.</title>
        <authorList>
            <person name="Anantharaman K."/>
            <person name="Brown C.T."/>
            <person name="Hug L.A."/>
            <person name="Sharon I."/>
            <person name="Castelle C.J."/>
            <person name="Probst A.J."/>
            <person name="Thomas B.C."/>
            <person name="Singh A."/>
            <person name="Wilkins M.J."/>
            <person name="Karaoz U."/>
            <person name="Brodie E.L."/>
            <person name="Williams K.H."/>
            <person name="Hubbard S.S."/>
            <person name="Banfield J.F."/>
        </authorList>
    </citation>
    <scope>NUCLEOTIDE SEQUENCE [LARGE SCALE GENOMIC DNA]</scope>
</reference>
<proteinExistence type="predicted"/>
<evidence type="ECO:0000313" key="1">
    <source>
        <dbReference type="EMBL" id="OGE01386.1"/>
    </source>
</evidence>
<dbReference type="Proteomes" id="UP000176751">
    <property type="component" value="Unassembled WGS sequence"/>
</dbReference>
<sequence length="368" mass="40787">MTVEQTSGILLTQASRRRFLAKTFKLFLGGTALLAGCGGNDEDEIGMPTSELTPSVEKNREGILEADGWQIYIKRWQTIPDFLETKPEVETEVIEAVARNISGQTLDTRTFANLGLKITGQGRSYNTRNFVPTAYGEEFDEFEEYFWDEPFSLESGEHRKIPPGFALPLILVSTAPKTVAIEKPNLLSTDHGNMENGVSPRSIPYGEVIADLSKAQLIPEGAVNNYKNLGESLSARDYATITLTGPIVNPWDPEGTGVPKRYYQCISFDFENNSPETLRFSSDITDNVDLSIVVYLKDGRVIPAKKSQGGPFGFLFGKEVLPGTKENICFELSNTNVFPEGLFDLVDSVAVVVLKDQWAVWKLWPPNS</sequence>
<protein>
    <submittedName>
        <fullName evidence="1">Uncharacterized protein</fullName>
    </submittedName>
</protein>